<dbReference type="GO" id="GO:0006614">
    <property type="term" value="P:SRP-dependent cotranslational protein targeting to membrane"/>
    <property type="evidence" value="ECO:0007669"/>
    <property type="project" value="UniProtKB-UniRule"/>
</dbReference>
<dbReference type="RefSeq" id="WP_121129199.1">
    <property type="nucleotide sequence ID" value="NZ_JBHUFK010000024.1"/>
</dbReference>
<dbReference type="SUPFAM" id="SSF52540">
    <property type="entry name" value="P-loop containing nucleoside triphosphate hydrolases"/>
    <property type="match status" value="1"/>
</dbReference>
<dbReference type="GO" id="GO:0015031">
    <property type="term" value="P:protein transport"/>
    <property type="evidence" value="ECO:0007669"/>
    <property type="project" value="UniProtKB-KW"/>
</dbReference>
<evidence type="ECO:0000256" key="1">
    <source>
        <dbReference type="ARBA" id="ARBA00004413"/>
    </source>
</evidence>
<keyword evidence="16" id="KW-0969">Cilium</keyword>
<dbReference type="EMBL" id="RBZO01000005">
    <property type="protein sequence ID" value="RKQ17354.1"/>
    <property type="molecule type" value="Genomic_DNA"/>
</dbReference>
<dbReference type="InterPro" id="IPR020006">
    <property type="entry name" value="FlhF"/>
</dbReference>
<dbReference type="SMART" id="SM00962">
    <property type="entry name" value="SRP54"/>
    <property type="match status" value="1"/>
</dbReference>
<dbReference type="GO" id="GO:0003924">
    <property type="term" value="F:GTPase activity"/>
    <property type="evidence" value="ECO:0007669"/>
    <property type="project" value="UniProtKB-UniRule"/>
</dbReference>
<keyword evidence="17" id="KW-1185">Reference proteome</keyword>
<proteinExistence type="inferred from homology"/>
<dbReference type="AlphaFoldDB" id="A0A494Z487"/>
<gene>
    <name evidence="16" type="primary">flhF</name>
    <name evidence="16" type="ORF">D8M05_04815</name>
</gene>
<comment type="caution">
    <text evidence="16">The sequence shown here is derived from an EMBL/GenBank/DDBJ whole genome shotgun (WGS) entry which is preliminary data.</text>
</comment>
<keyword evidence="4" id="KW-0813">Transport</keyword>
<dbReference type="GO" id="GO:0005525">
    <property type="term" value="F:GTP binding"/>
    <property type="evidence" value="ECO:0007669"/>
    <property type="project" value="UniProtKB-UniRule"/>
</dbReference>
<dbReference type="Pfam" id="PF00448">
    <property type="entry name" value="SRP54"/>
    <property type="match status" value="1"/>
</dbReference>
<keyword evidence="7" id="KW-1005">Bacterial flagellum biogenesis</keyword>
<evidence type="ECO:0000313" key="16">
    <source>
        <dbReference type="EMBL" id="RKQ17354.1"/>
    </source>
</evidence>
<keyword evidence="5" id="KW-1003">Cell membrane</keyword>
<evidence type="ECO:0000256" key="7">
    <source>
        <dbReference type="ARBA" id="ARBA00022795"/>
    </source>
</evidence>
<dbReference type="Proteomes" id="UP000281813">
    <property type="component" value="Unassembled WGS sequence"/>
</dbReference>
<comment type="similarity">
    <text evidence="2">Belongs to the GTP-binding SRP family.</text>
</comment>
<dbReference type="Gene3D" id="1.20.120.1380">
    <property type="entry name" value="Flagellar FlhF biosynthesis protein, N domain"/>
    <property type="match status" value="1"/>
</dbReference>
<evidence type="ECO:0000256" key="3">
    <source>
        <dbReference type="ARBA" id="ARBA00014919"/>
    </source>
</evidence>
<dbReference type="InterPro" id="IPR027417">
    <property type="entry name" value="P-loop_NTPase"/>
</dbReference>
<evidence type="ECO:0000259" key="14">
    <source>
        <dbReference type="SMART" id="SM00382"/>
    </source>
</evidence>
<evidence type="ECO:0000256" key="12">
    <source>
        <dbReference type="ARBA" id="ARBA00025337"/>
    </source>
</evidence>
<dbReference type="Gene3D" id="3.40.50.300">
    <property type="entry name" value="P-loop containing nucleotide triphosphate hydrolases"/>
    <property type="match status" value="1"/>
</dbReference>
<dbReference type="GO" id="GO:0005047">
    <property type="term" value="F:signal recognition particle binding"/>
    <property type="evidence" value="ECO:0007669"/>
    <property type="project" value="TreeGrafter"/>
</dbReference>
<dbReference type="InterPro" id="IPR047040">
    <property type="entry name" value="FlhF__GTPase_dom"/>
</dbReference>
<dbReference type="GO" id="GO:0005886">
    <property type="term" value="C:plasma membrane"/>
    <property type="evidence" value="ECO:0007669"/>
    <property type="project" value="UniProtKB-SubCell"/>
</dbReference>
<name>A0A494Z487_9BACI</name>
<dbReference type="NCBIfam" id="TIGR03499">
    <property type="entry name" value="FlhF"/>
    <property type="match status" value="1"/>
</dbReference>
<keyword evidence="6" id="KW-0547">Nucleotide-binding</keyword>
<dbReference type="CDD" id="cd17873">
    <property type="entry name" value="FlhF"/>
    <property type="match status" value="1"/>
</dbReference>
<keyword evidence="16" id="KW-0966">Cell projection</keyword>
<dbReference type="PANTHER" id="PTHR43134">
    <property type="entry name" value="SIGNAL RECOGNITION PARTICLE RECEPTOR SUBUNIT ALPHA"/>
    <property type="match status" value="1"/>
</dbReference>
<evidence type="ECO:0000256" key="2">
    <source>
        <dbReference type="ARBA" id="ARBA00008531"/>
    </source>
</evidence>
<evidence type="ECO:0000256" key="9">
    <source>
        <dbReference type="ARBA" id="ARBA00023134"/>
    </source>
</evidence>
<dbReference type="InterPro" id="IPR000897">
    <property type="entry name" value="SRP54_GTPase_dom"/>
</dbReference>
<keyword evidence="11" id="KW-1006">Bacterial flagellum protein export</keyword>
<evidence type="ECO:0000256" key="5">
    <source>
        <dbReference type="ARBA" id="ARBA00022475"/>
    </source>
</evidence>
<organism evidence="16 17">
    <name type="scientific">Oceanobacillus bengalensis</name>
    <dbReference type="NCBI Taxonomy" id="1435466"/>
    <lineage>
        <taxon>Bacteria</taxon>
        <taxon>Bacillati</taxon>
        <taxon>Bacillota</taxon>
        <taxon>Bacilli</taxon>
        <taxon>Bacillales</taxon>
        <taxon>Bacillaceae</taxon>
        <taxon>Oceanobacillus</taxon>
    </lineage>
</organism>
<evidence type="ECO:0000256" key="10">
    <source>
        <dbReference type="ARBA" id="ARBA00023136"/>
    </source>
</evidence>
<evidence type="ECO:0000256" key="6">
    <source>
        <dbReference type="ARBA" id="ARBA00022741"/>
    </source>
</evidence>
<evidence type="ECO:0000259" key="15">
    <source>
        <dbReference type="SMART" id="SM00962"/>
    </source>
</evidence>
<feature type="domain" description="SRP54-type proteins GTP-binding" evidence="15">
    <location>
        <begin position="177"/>
        <end position="368"/>
    </location>
</feature>
<dbReference type="GO" id="GO:0044781">
    <property type="term" value="P:bacterial-type flagellum organization"/>
    <property type="evidence" value="ECO:0007669"/>
    <property type="project" value="UniProtKB-UniRule"/>
</dbReference>
<comment type="subcellular location">
    <subcellularLocation>
        <location evidence="1">Cell membrane</location>
        <topology evidence="1">Peripheral membrane protein</topology>
        <orientation evidence="1">Cytoplasmic side</orientation>
    </subcellularLocation>
</comment>
<keyword evidence="10" id="KW-0472">Membrane</keyword>
<accession>A0A494Z487</accession>
<feature type="domain" description="AAA+ ATPase" evidence="14">
    <location>
        <begin position="176"/>
        <end position="372"/>
    </location>
</feature>
<sequence>MKIKKYIAPTMPEAMNEIRKELGPDAVILNSKEIQQGGFLGFFKKKKIEVVAALDPNPIPTKKEMKVSPIKKRETKPLISQHSNEVLLKEIQNLKKVIDSSRKESTEYFPLDYQLVYQYLLEQEVDPEIAREVVDKVVKQHEELHASPDSGQIKADTQLAIRKLFESYTIKGIEANKQVIQFVGPTGVGKTTTIAKVAANMMLNEHKRIAFITSDTYRIAAIDQLKTYARILNVPIEVAYTVEDYKNAVLKFKGYDAILVDTAGRNFREEKYVKELKNSMNVNTEIDTYLVLSLTAKPKDIMEIYDQFHHIPLKAVIFTKVDETRQYGSLLNITRTKQIPIVYVTNGQDVPNDILQVTPEMISKLIIGDPSDK</sequence>
<dbReference type="OrthoDB" id="9778554at2"/>
<protein>
    <recommendedName>
        <fullName evidence="3 13">Flagellar biosynthesis protein FlhF</fullName>
    </recommendedName>
</protein>
<dbReference type="PANTHER" id="PTHR43134:SF3">
    <property type="entry name" value="FLAGELLAR BIOSYNTHESIS PROTEIN FLHF"/>
    <property type="match status" value="1"/>
</dbReference>
<evidence type="ECO:0000256" key="13">
    <source>
        <dbReference type="NCBIfam" id="TIGR03499"/>
    </source>
</evidence>
<reference evidence="16 17" key="1">
    <citation type="journal article" date="2015" name="Antonie Van Leeuwenhoek">
        <title>Oceanobacillus bengalensis sp. nov., a bacterium isolated from seawater of the Bay of Bengal.</title>
        <authorList>
            <person name="Yongchang O."/>
            <person name="Xiang W."/>
            <person name="Wang G."/>
        </authorList>
    </citation>
    <scope>NUCLEOTIDE SEQUENCE [LARGE SCALE GENOMIC DNA]</scope>
    <source>
        <strain evidence="16 17">MCCC 1K00260</strain>
    </source>
</reference>
<dbReference type="SMART" id="SM00382">
    <property type="entry name" value="AAA"/>
    <property type="match status" value="1"/>
</dbReference>
<comment type="function">
    <text evidence="12">Necessary for flagellar biosynthesis. May be involved in translocation of the flagellum.</text>
</comment>
<dbReference type="FunFam" id="3.40.50.300:FF:000695">
    <property type="entry name" value="Flagellar biosynthesis regulator FlhF"/>
    <property type="match status" value="1"/>
</dbReference>
<keyword evidence="9" id="KW-0342">GTP-binding</keyword>
<evidence type="ECO:0000256" key="4">
    <source>
        <dbReference type="ARBA" id="ARBA00022448"/>
    </source>
</evidence>
<keyword evidence="8" id="KW-0653">Protein transport</keyword>
<dbReference type="InterPro" id="IPR003593">
    <property type="entry name" value="AAA+_ATPase"/>
</dbReference>
<evidence type="ECO:0000313" key="17">
    <source>
        <dbReference type="Proteomes" id="UP000281813"/>
    </source>
</evidence>
<evidence type="ECO:0000256" key="8">
    <source>
        <dbReference type="ARBA" id="ARBA00022927"/>
    </source>
</evidence>
<keyword evidence="16" id="KW-0282">Flagellum</keyword>
<evidence type="ECO:0000256" key="11">
    <source>
        <dbReference type="ARBA" id="ARBA00023225"/>
    </source>
</evidence>